<dbReference type="PANTHER" id="PTHR36507">
    <property type="entry name" value="BLL1555 PROTEIN"/>
    <property type="match status" value="1"/>
</dbReference>
<dbReference type="InterPro" id="IPR001235">
    <property type="entry name" value="Copper_blue_Plastocyanin"/>
</dbReference>
<keyword evidence="4" id="KW-0574">Periplasm</keyword>
<evidence type="ECO:0000256" key="1">
    <source>
        <dbReference type="ARBA" id="ARBA00004418"/>
    </source>
</evidence>
<comment type="subcellular location">
    <subcellularLocation>
        <location evidence="1">Periplasm</location>
    </subcellularLocation>
</comment>
<evidence type="ECO:0000256" key="3">
    <source>
        <dbReference type="ARBA" id="ARBA00022723"/>
    </source>
</evidence>
<name>A0AAE3HCY2_9EURY</name>
<dbReference type="PRINTS" id="PR00155">
    <property type="entry name" value="AMICYANIN"/>
</dbReference>
<feature type="domain" description="Blue (type 1) copper" evidence="8">
    <location>
        <begin position="5"/>
        <end position="76"/>
    </location>
</feature>
<evidence type="ECO:0000256" key="2">
    <source>
        <dbReference type="ARBA" id="ARBA00022448"/>
    </source>
</evidence>
<feature type="binding site" evidence="7">
    <location>
        <position position="29"/>
    </location>
    <ligand>
        <name>Cu cation</name>
        <dbReference type="ChEBI" id="CHEBI:23378"/>
    </ligand>
</feature>
<dbReference type="PANTHER" id="PTHR36507:SF1">
    <property type="entry name" value="BLL1555 PROTEIN"/>
    <property type="match status" value="1"/>
</dbReference>
<keyword evidence="6 7" id="KW-0186">Copper</keyword>
<evidence type="ECO:0000313" key="9">
    <source>
        <dbReference type="EMBL" id="MCQ6963734.1"/>
    </source>
</evidence>
<evidence type="ECO:0000259" key="8">
    <source>
        <dbReference type="Pfam" id="PF00127"/>
    </source>
</evidence>
<feature type="binding site" evidence="7">
    <location>
        <position position="66"/>
    </location>
    <ligand>
        <name>Cu cation</name>
        <dbReference type="ChEBI" id="CHEBI:23378"/>
    </ligand>
</feature>
<protein>
    <submittedName>
        <fullName evidence="9">Plastocyanin</fullName>
    </submittedName>
</protein>
<evidence type="ECO:0000313" key="10">
    <source>
        <dbReference type="Proteomes" id="UP001206983"/>
    </source>
</evidence>
<dbReference type="Gene3D" id="2.60.40.420">
    <property type="entry name" value="Cupredoxins - blue copper proteins"/>
    <property type="match status" value="1"/>
</dbReference>
<dbReference type="SUPFAM" id="SSF49503">
    <property type="entry name" value="Cupredoxins"/>
    <property type="match status" value="1"/>
</dbReference>
<feature type="binding site" evidence="7">
    <location>
        <position position="69"/>
    </location>
    <ligand>
        <name>Cu cation</name>
        <dbReference type="ChEBI" id="CHEBI:23378"/>
    </ligand>
</feature>
<organism evidence="9 10">
    <name type="scientific">Methanolobus chelungpuianus</name>
    <dbReference type="NCBI Taxonomy" id="502115"/>
    <lineage>
        <taxon>Archaea</taxon>
        <taxon>Methanobacteriati</taxon>
        <taxon>Methanobacteriota</taxon>
        <taxon>Stenosarchaea group</taxon>
        <taxon>Methanomicrobia</taxon>
        <taxon>Methanosarcinales</taxon>
        <taxon>Methanosarcinaceae</taxon>
        <taxon>Methanolobus</taxon>
    </lineage>
</organism>
<evidence type="ECO:0000256" key="6">
    <source>
        <dbReference type="ARBA" id="ARBA00023008"/>
    </source>
</evidence>
<dbReference type="Proteomes" id="UP001206983">
    <property type="component" value="Unassembled WGS sequence"/>
</dbReference>
<dbReference type="AlphaFoldDB" id="A0AAE3HCY2"/>
<dbReference type="PRINTS" id="PR00156">
    <property type="entry name" value="COPPERBLUE"/>
</dbReference>
<dbReference type="InterPro" id="IPR000923">
    <property type="entry name" value="BlueCu_1"/>
</dbReference>
<proteinExistence type="predicted"/>
<keyword evidence="10" id="KW-1185">Reference proteome</keyword>
<dbReference type="InterPro" id="IPR002386">
    <property type="entry name" value="Amicyanin/Pseudoazurin"/>
</dbReference>
<evidence type="ECO:0000256" key="5">
    <source>
        <dbReference type="ARBA" id="ARBA00022982"/>
    </source>
</evidence>
<sequence>MQNYRFLPQDIRVSAGDTVTWTNNDKTAHNVVADNGDFDSGEISPDGTFNYTFEEPGLFNYSCTIHPGMIGSVTVE</sequence>
<dbReference type="GO" id="GO:0042597">
    <property type="term" value="C:periplasmic space"/>
    <property type="evidence" value="ECO:0007669"/>
    <property type="project" value="UniProtKB-SubCell"/>
</dbReference>
<dbReference type="GO" id="GO:0009055">
    <property type="term" value="F:electron transfer activity"/>
    <property type="evidence" value="ECO:0007669"/>
    <property type="project" value="InterPro"/>
</dbReference>
<dbReference type="Pfam" id="PF00127">
    <property type="entry name" value="Copper-bind"/>
    <property type="match status" value="1"/>
</dbReference>
<keyword evidence="3 7" id="KW-0479">Metal-binding</keyword>
<keyword evidence="5" id="KW-0249">Electron transport</keyword>
<dbReference type="InterPro" id="IPR008972">
    <property type="entry name" value="Cupredoxin"/>
</dbReference>
<evidence type="ECO:0000256" key="4">
    <source>
        <dbReference type="ARBA" id="ARBA00022764"/>
    </source>
</evidence>
<comment type="cofactor">
    <cofactor evidence="7">
        <name>Cu cation</name>
        <dbReference type="ChEBI" id="CHEBI:23378"/>
    </cofactor>
    <text evidence="7">Binds 1 copper ion per subunit.</text>
</comment>
<reference evidence="9 10" key="1">
    <citation type="journal article" date="2011" name="Appl. Environ. Microbiol.">
        <title>Methanogenic archaea isolated from Taiwan's Chelungpu fault.</title>
        <authorList>
            <person name="Wu S.Y."/>
            <person name="Lai M.C."/>
        </authorList>
    </citation>
    <scope>NUCLEOTIDE SEQUENCE [LARGE SCALE GENOMIC DNA]</scope>
    <source>
        <strain evidence="9 10">St545Mb</strain>
    </source>
</reference>
<dbReference type="InterPro" id="IPR052721">
    <property type="entry name" value="ET_Amicyanin"/>
</dbReference>
<accession>A0AAE3HCY2</accession>
<gene>
    <name evidence="9" type="ORF">PV02_11260</name>
</gene>
<evidence type="ECO:0000256" key="7">
    <source>
        <dbReference type="PIRSR" id="PIRSR602386-1"/>
    </source>
</evidence>
<feature type="binding site" evidence="7">
    <location>
        <position position="63"/>
    </location>
    <ligand>
        <name>Cu cation</name>
        <dbReference type="ChEBI" id="CHEBI:23378"/>
    </ligand>
</feature>
<dbReference type="EMBL" id="JTEO01000006">
    <property type="protein sequence ID" value="MCQ6963734.1"/>
    <property type="molecule type" value="Genomic_DNA"/>
</dbReference>
<comment type="caution">
    <text evidence="9">The sequence shown here is derived from an EMBL/GenBank/DDBJ whole genome shotgun (WGS) entry which is preliminary data.</text>
</comment>
<dbReference type="GO" id="GO:0005507">
    <property type="term" value="F:copper ion binding"/>
    <property type="evidence" value="ECO:0007669"/>
    <property type="project" value="InterPro"/>
</dbReference>
<keyword evidence="2" id="KW-0813">Transport</keyword>